<dbReference type="SUPFAM" id="SSF55781">
    <property type="entry name" value="GAF domain-like"/>
    <property type="match status" value="1"/>
</dbReference>
<dbReference type="PROSITE" id="PS50921">
    <property type="entry name" value="ANTAR"/>
    <property type="match status" value="1"/>
</dbReference>
<evidence type="ECO:0000256" key="2">
    <source>
        <dbReference type="ARBA" id="ARBA00023163"/>
    </source>
</evidence>
<keyword evidence="2" id="KW-0804">Transcription</keyword>
<dbReference type="InterPro" id="IPR003018">
    <property type="entry name" value="GAF"/>
</dbReference>
<dbReference type="InterPro" id="IPR029016">
    <property type="entry name" value="GAF-like_dom_sf"/>
</dbReference>
<gene>
    <name evidence="4" type="ORF">G6034_04515</name>
</gene>
<dbReference type="SMART" id="SM01012">
    <property type="entry name" value="ANTAR"/>
    <property type="match status" value="1"/>
</dbReference>
<protein>
    <submittedName>
        <fullName evidence="4">GAF and ANTAR domain-containing protein</fullName>
    </submittedName>
</protein>
<evidence type="ECO:0000256" key="1">
    <source>
        <dbReference type="ARBA" id="ARBA00023015"/>
    </source>
</evidence>
<dbReference type="Proteomes" id="UP000543556">
    <property type="component" value="Unassembled WGS sequence"/>
</dbReference>
<keyword evidence="1" id="KW-0805">Transcription regulation</keyword>
<dbReference type="GO" id="GO:0003723">
    <property type="term" value="F:RNA binding"/>
    <property type="evidence" value="ECO:0007669"/>
    <property type="project" value="InterPro"/>
</dbReference>
<evidence type="ECO:0000313" key="4">
    <source>
        <dbReference type="EMBL" id="NVM94183.1"/>
    </source>
</evidence>
<accession>A0A7Y7IF59</accession>
<sequence length="222" mass="23759">MAEKVSPEMGATAKRICDSFADALPIDGAAVSLFGATPSETHLYASDKLAAQLDELQFDLGEGPRWEAVRTRRPVLVPDSHDGTQELWPIFGQAFRQTDARAVFVFPLMVGALDVGVIELHRVAPGALSREELAMAAVLAQKGAWALLSQVLTFNGSSGSSSGMNDSPRSRREIHQATGMILAQAGVSATDALLMLRAHAFAQGRSVRDVARDVVARTLDFT</sequence>
<feature type="domain" description="ANTAR" evidence="3">
    <location>
        <begin position="154"/>
        <end position="215"/>
    </location>
</feature>
<dbReference type="Gene3D" id="1.10.10.10">
    <property type="entry name" value="Winged helix-like DNA-binding domain superfamily/Winged helix DNA-binding domain"/>
    <property type="match status" value="1"/>
</dbReference>
<reference evidence="4 5" key="1">
    <citation type="submission" date="2020-02" db="EMBL/GenBank/DDBJ databases">
        <title>Genome sequence of strain AETb3-4.</title>
        <authorList>
            <person name="Gao J."/>
            <person name="Zhang X."/>
        </authorList>
    </citation>
    <scope>NUCLEOTIDE SEQUENCE [LARGE SCALE GENOMIC DNA]</scope>
    <source>
        <strain evidence="4 5">AETb3-4</strain>
    </source>
</reference>
<dbReference type="PIRSF" id="PIRSF036625">
    <property type="entry name" value="GAF_ANTAR"/>
    <property type="match status" value="1"/>
</dbReference>
<dbReference type="Pfam" id="PF03861">
    <property type="entry name" value="ANTAR"/>
    <property type="match status" value="1"/>
</dbReference>
<comment type="caution">
    <text evidence="4">The sequence shown here is derived from an EMBL/GenBank/DDBJ whole genome shotgun (WGS) entry which is preliminary data.</text>
</comment>
<organism evidence="4 5">
    <name type="scientific">Arthrobacter wenxiniae</name>
    <dbReference type="NCBI Taxonomy" id="2713570"/>
    <lineage>
        <taxon>Bacteria</taxon>
        <taxon>Bacillati</taxon>
        <taxon>Actinomycetota</taxon>
        <taxon>Actinomycetes</taxon>
        <taxon>Micrococcales</taxon>
        <taxon>Micrococcaceae</taxon>
        <taxon>Arthrobacter</taxon>
    </lineage>
</organism>
<dbReference type="InterPro" id="IPR036388">
    <property type="entry name" value="WH-like_DNA-bd_sf"/>
</dbReference>
<dbReference type="InterPro" id="IPR012074">
    <property type="entry name" value="GAF_ANTAR"/>
</dbReference>
<evidence type="ECO:0000259" key="3">
    <source>
        <dbReference type="PROSITE" id="PS50921"/>
    </source>
</evidence>
<dbReference type="Gene3D" id="3.30.450.40">
    <property type="match status" value="1"/>
</dbReference>
<keyword evidence="5" id="KW-1185">Reference proteome</keyword>
<evidence type="ECO:0000313" key="5">
    <source>
        <dbReference type="Proteomes" id="UP000543556"/>
    </source>
</evidence>
<dbReference type="RefSeq" id="WP_176633914.1">
    <property type="nucleotide sequence ID" value="NZ_JAAMFM010000004.1"/>
</dbReference>
<dbReference type="InterPro" id="IPR005561">
    <property type="entry name" value="ANTAR"/>
</dbReference>
<dbReference type="AlphaFoldDB" id="A0A7Y7IF59"/>
<proteinExistence type="predicted"/>
<dbReference type="EMBL" id="JAAMFM010000004">
    <property type="protein sequence ID" value="NVM94183.1"/>
    <property type="molecule type" value="Genomic_DNA"/>
</dbReference>
<dbReference type="Pfam" id="PF13185">
    <property type="entry name" value="GAF_2"/>
    <property type="match status" value="1"/>
</dbReference>
<name>A0A7Y7IF59_9MICC</name>